<protein>
    <submittedName>
        <fullName evidence="2">14306_t:CDS:1</fullName>
    </submittedName>
</protein>
<evidence type="ECO:0000313" key="2">
    <source>
        <dbReference type="EMBL" id="CAI2177517.1"/>
    </source>
</evidence>
<reference evidence="2" key="1">
    <citation type="submission" date="2022-08" db="EMBL/GenBank/DDBJ databases">
        <authorList>
            <person name="Kallberg Y."/>
            <person name="Tangrot J."/>
            <person name="Rosling A."/>
        </authorList>
    </citation>
    <scope>NUCLEOTIDE SEQUENCE</scope>
    <source>
        <strain evidence="2">Wild A</strain>
    </source>
</reference>
<sequence>MSSDSTKPGEIKANIPTPQINNKEVKATLPSAQHPDPNASAGEKASSAMATLSSHSDPYPHYFMATFSGIGAMYAHRYMNQPKTAAVAGAIAVAYAASGYLINKGNHNMGYNIATCTRHFHLILFKCNRMTFATKDAFHVAMTSLGAVSTAGNSLKWYQLKTGKPRELEVNK</sequence>
<dbReference type="AlphaFoldDB" id="A0A9W4SQT0"/>
<proteinExistence type="predicted"/>
<evidence type="ECO:0000313" key="3">
    <source>
        <dbReference type="Proteomes" id="UP001153678"/>
    </source>
</evidence>
<name>A0A9W4SQT0_9GLOM</name>
<evidence type="ECO:0000256" key="1">
    <source>
        <dbReference type="SAM" id="MobiDB-lite"/>
    </source>
</evidence>
<organism evidence="2 3">
    <name type="scientific">Funneliformis geosporum</name>
    <dbReference type="NCBI Taxonomy" id="1117311"/>
    <lineage>
        <taxon>Eukaryota</taxon>
        <taxon>Fungi</taxon>
        <taxon>Fungi incertae sedis</taxon>
        <taxon>Mucoromycota</taxon>
        <taxon>Glomeromycotina</taxon>
        <taxon>Glomeromycetes</taxon>
        <taxon>Glomerales</taxon>
        <taxon>Glomeraceae</taxon>
        <taxon>Funneliformis</taxon>
    </lineage>
</organism>
<accession>A0A9W4SQT0</accession>
<dbReference type="Proteomes" id="UP001153678">
    <property type="component" value="Unassembled WGS sequence"/>
</dbReference>
<comment type="caution">
    <text evidence="2">The sequence shown here is derived from an EMBL/GenBank/DDBJ whole genome shotgun (WGS) entry which is preliminary data.</text>
</comment>
<dbReference type="OrthoDB" id="5537068at2759"/>
<dbReference type="EMBL" id="CAMKVN010001689">
    <property type="protein sequence ID" value="CAI2177517.1"/>
    <property type="molecule type" value="Genomic_DNA"/>
</dbReference>
<feature type="region of interest" description="Disordered" evidence="1">
    <location>
        <begin position="1"/>
        <end position="47"/>
    </location>
</feature>
<gene>
    <name evidence="2" type="ORF">FWILDA_LOCUS8127</name>
</gene>
<keyword evidence="3" id="KW-1185">Reference proteome</keyword>